<comment type="caution">
    <text evidence="11">The sequence shown here is derived from an EMBL/GenBank/DDBJ whole genome shotgun (WGS) entry which is preliminary data.</text>
</comment>
<evidence type="ECO:0000313" key="11">
    <source>
        <dbReference type="EMBL" id="REG23436.1"/>
    </source>
</evidence>
<reference evidence="11 12" key="1">
    <citation type="submission" date="2018-08" db="EMBL/GenBank/DDBJ databases">
        <title>Genomic Encyclopedia of Type Strains, Phase IV (KMG-IV): sequencing the most valuable type-strain genomes for metagenomic binning, comparative biology and taxonomic classification.</title>
        <authorList>
            <person name="Goeker M."/>
        </authorList>
    </citation>
    <scope>NUCLEOTIDE SEQUENCE [LARGE SCALE GENOMIC DNA]</scope>
    <source>
        <strain evidence="11 12">DSM 17274</strain>
    </source>
</reference>
<dbReference type="InterPro" id="IPR013497">
    <property type="entry name" value="Topo_IA_cen"/>
</dbReference>
<evidence type="ECO:0000256" key="4">
    <source>
        <dbReference type="ARBA" id="ARBA00022842"/>
    </source>
</evidence>
<evidence type="ECO:0000259" key="9">
    <source>
        <dbReference type="PROSITE" id="PS50880"/>
    </source>
</evidence>
<dbReference type="CDD" id="cd03362">
    <property type="entry name" value="TOPRIM_TopoIA_TopoIII"/>
    <property type="match status" value="1"/>
</dbReference>
<dbReference type="GO" id="GO:0006310">
    <property type="term" value="P:DNA recombination"/>
    <property type="evidence" value="ECO:0007669"/>
    <property type="project" value="TreeGrafter"/>
</dbReference>
<dbReference type="InterPro" id="IPR000380">
    <property type="entry name" value="Topo_IA"/>
</dbReference>
<evidence type="ECO:0000256" key="6">
    <source>
        <dbReference type="ARBA" id="ARBA00023125"/>
    </source>
</evidence>
<dbReference type="HAMAP" id="MF_00953">
    <property type="entry name" value="Topoisom_3_prok"/>
    <property type="match status" value="1"/>
</dbReference>
<dbReference type="GO" id="GO:0003677">
    <property type="term" value="F:DNA binding"/>
    <property type="evidence" value="ECO:0007669"/>
    <property type="project" value="UniProtKB-KW"/>
</dbReference>
<comment type="catalytic activity">
    <reaction evidence="1 8">
        <text>ATP-independent breakage of single-stranded DNA, followed by passage and rejoining.</text>
        <dbReference type="EC" id="5.6.2.1"/>
    </reaction>
</comment>
<dbReference type="PROSITE" id="PS00396">
    <property type="entry name" value="TOPO_IA_1"/>
    <property type="match status" value="1"/>
</dbReference>
<dbReference type="NCBIfam" id="TIGR01056">
    <property type="entry name" value="topB"/>
    <property type="match status" value="1"/>
</dbReference>
<evidence type="ECO:0000259" key="10">
    <source>
        <dbReference type="PROSITE" id="PS52039"/>
    </source>
</evidence>
<dbReference type="RefSeq" id="WP_115885593.1">
    <property type="nucleotide sequence ID" value="NZ_CBCSHX010000004.1"/>
</dbReference>
<evidence type="ECO:0000256" key="1">
    <source>
        <dbReference type="ARBA" id="ARBA00000213"/>
    </source>
</evidence>
<dbReference type="GO" id="GO:0000287">
    <property type="term" value="F:magnesium ion binding"/>
    <property type="evidence" value="ECO:0007669"/>
    <property type="project" value="UniProtKB-UniRule"/>
</dbReference>
<dbReference type="InterPro" id="IPR006171">
    <property type="entry name" value="TOPRIM_dom"/>
</dbReference>
<organism evidence="11 12">
    <name type="scientific">Jeotgalicoccus halotolerans</name>
    <dbReference type="NCBI Taxonomy" id="157227"/>
    <lineage>
        <taxon>Bacteria</taxon>
        <taxon>Bacillati</taxon>
        <taxon>Bacillota</taxon>
        <taxon>Bacilli</taxon>
        <taxon>Bacillales</taxon>
        <taxon>Staphylococcaceae</taxon>
        <taxon>Jeotgalicoccus</taxon>
    </lineage>
</organism>
<feature type="binding site" evidence="8">
    <location>
        <position position="9"/>
    </location>
    <ligand>
        <name>Mg(2+)</name>
        <dbReference type="ChEBI" id="CHEBI:18420"/>
        <note>catalytic</note>
    </ligand>
</feature>
<dbReference type="GO" id="GO:0006265">
    <property type="term" value="P:DNA topological change"/>
    <property type="evidence" value="ECO:0007669"/>
    <property type="project" value="UniProtKB-UniRule"/>
</dbReference>
<dbReference type="EMBL" id="QUMW01000013">
    <property type="protein sequence ID" value="REG23436.1"/>
    <property type="molecule type" value="Genomic_DNA"/>
</dbReference>
<name>A0A3E0AUI8_9STAP</name>
<evidence type="ECO:0000313" key="12">
    <source>
        <dbReference type="Proteomes" id="UP000257076"/>
    </source>
</evidence>
<dbReference type="InterPro" id="IPR023405">
    <property type="entry name" value="Topo_IA_core_domain"/>
</dbReference>
<comment type="caution">
    <text evidence="8">Lacks conserved residue(s) required for the propagation of feature annotation.</text>
</comment>
<dbReference type="Gene3D" id="1.10.460.10">
    <property type="entry name" value="Topoisomerase I, domain 2"/>
    <property type="match status" value="1"/>
</dbReference>
<dbReference type="Gene3D" id="2.70.20.10">
    <property type="entry name" value="Topoisomerase I, domain 3"/>
    <property type="match status" value="1"/>
</dbReference>
<dbReference type="GO" id="GO:0043597">
    <property type="term" value="C:cytoplasmic replication fork"/>
    <property type="evidence" value="ECO:0007669"/>
    <property type="project" value="TreeGrafter"/>
</dbReference>
<feature type="domain" description="Toprim" evidence="9">
    <location>
        <begin position="3"/>
        <end position="136"/>
    </location>
</feature>
<dbReference type="OrthoDB" id="9804262at2"/>
<sequence length="714" mass="81094">MAKSVVLAEKPSVARDIARVLNCSKKGNGYLEGSKYIVTWALGHLVTLQDPEKYDTKYQKWELNDLPMLPAPLKLTHIPKTTKQFKAVQSQLKRQDVDEIIIATDAGREGELVARWILDYAKVNKPVKRLWISSVTDKAIANGFKNLQPGNKFINLYQAAAARSEADWYVGLNATRALTTKHNAQLNCGRVQTPTLAIIQAREETIKNFKPKTFYGLDVVTDKLTFKWTDGKGYSTFDENLIDKVSQKLNAASLTVKDVQKKKKKQFAPGLYDLTELQRDANKIFGMSAKETLQTMQALYERHKVLTYPRTDSKFISEDIVDTLKERVEVSGIGQFSKVAARILRTPLKTNSSFVNDSKVSDHHAIIPTESPVFLADFTEREKRIYELVVQRFMSVLLPPYEYEVTTVTAEINGEQLEAKYNRVLNQGFKIVYKEESSDITTDVKQGDKLTVNKIRKTTGETTPPARFTEASLLQAMENPAKYFQMDKEHKKTLAESGGLGTVATRADIIDKLFNTFYLEKNGQAIKLTSKGRQLLDLAPEILKSPVTTAQWETQLEQIEKGKMNRRKFIEDMKEHTKEIVREIKASEKKFKHDNLTGRDCPECGKPLLEVKGKKGTMHVCQDRECGYKRNVEKITNARCPKCKKKMTLSGSGDGQVFRCVCGHREKMSSFEARKKKENKGRVDKKTVNKYVNQKEEPINNALAEQLKKLKLDN</sequence>
<keyword evidence="3 8" id="KW-0479">Metal-binding</keyword>
<dbReference type="GO" id="GO:0003917">
    <property type="term" value="F:DNA topoisomerase type I (single strand cut, ATP-independent) activity"/>
    <property type="evidence" value="ECO:0007669"/>
    <property type="project" value="UniProtKB-UniRule"/>
</dbReference>
<evidence type="ECO:0000256" key="5">
    <source>
        <dbReference type="ARBA" id="ARBA00023029"/>
    </source>
</evidence>
<evidence type="ECO:0000256" key="8">
    <source>
        <dbReference type="HAMAP-Rule" id="MF_00953"/>
    </source>
</evidence>
<feature type="site" description="Interaction with DNA" evidence="8">
    <location>
        <position position="168"/>
    </location>
</feature>
<dbReference type="SMART" id="SM00437">
    <property type="entry name" value="TOP1Ac"/>
    <property type="match status" value="1"/>
</dbReference>
<feature type="binding site" evidence="8">
    <location>
        <position position="105"/>
    </location>
    <ligand>
        <name>Mg(2+)</name>
        <dbReference type="ChEBI" id="CHEBI:18420"/>
        <note>catalytic</note>
    </ligand>
</feature>
<keyword evidence="5 8" id="KW-0799">Topoisomerase</keyword>
<comment type="function">
    <text evidence="8">Releases the supercoiling and torsional tension of DNA, which is introduced during the DNA replication and transcription, by transiently cleaving and rejoining one strand of the DNA duplex. Introduces a single-strand break via transesterification at a target site in duplex DNA. The scissile phosphodiester is attacked by the catalytic tyrosine of the enzyme, resulting in the formation of a DNA-(5'-phosphotyrosyl)-enzyme intermediate and the expulsion of a 3'-OH DNA strand. The free DNA strand then undergoes passage around the unbroken strand, thus removing DNA supercoils. Finally, in the religation step, the DNA 3'-OH attacks the covalent intermediate to expel the active-site tyrosine and restore the DNA phosphodiester backbone.</text>
</comment>
<feature type="site" description="Interaction with DNA" evidence="8">
    <location>
        <position position="61"/>
    </location>
</feature>
<feature type="site" description="Interaction with DNA" evidence="8">
    <location>
        <position position="310"/>
    </location>
</feature>
<dbReference type="EC" id="5.6.2.1" evidence="8"/>
<dbReference type="PANTHER" id="PTHR11390:SF21">
    <property type="entry name" value="DNA TOPOISOMERASE 3-ALPHA"/>
    <property type="match status" value="1"/>
</dbReference>
<gene>
    <name evidence="8" type="primary">topB</name>
    <name evidence="11" type="ORF">DFR63_1810</name>
</gene>
<feature type="region of interest" description="Interaction with DNA" evidence="8">
    <location>
        <begin position="187"/>
        <end position="192"/>
    </location>
</feature>
<keyword evidence="6 8" id="KW-0238">DNA-binding</keyword>
<dbReference type="Proteomes" id="UP000257076">
    <property type="component" value="Unassembled WGS sequence"/>
</dbReference>
<protein>
    <recommendedName>
        <fullName evidence="8">DNA topoisomerase 3</fullName>
        <ecNumber evidence="8">5.6.2.1</ecNumber>
    </recommendedName>
    <alternativeName>
        <fullName evidence="8">DNA topoisomerase III</fullName>
    </alternativeName>
</protein>
<keyword evidence="4 8" id="KW-0460">Magnesium</keyword>
<dbReference type="CDD" id="cd00186">
    <property type="entry name" value="TOP1Ac"/>
    <property type="match status" value="1"/>
</dbReference>
<dbReference type="SMART" id="SM00436">
    <property type="entry name" value="TOP1Bc"/>
    <property type="match status" value="1"/>
</dbReference>
<dbReference type="SMART" id="SM00493">
    <property type="entry name" value="TOPRIM"/>
    <property type="match status" value="1"/>
</dbReference>
<dbReference type="NCBIfam" id="NF005829">
    <property type="entry name" value="PRK07726.1"/>
    <property type="match status" value="1"/>
</dbReference>
<proteinExistence type="inferred from homology"/>
<dbReference type="Gene3D" id="3.40.50.140">
    <property type="match status" value="1"/>
</dbReference>
<evidence type="ECO:0000256" key="2">
    <source>
        <dbReference type="ARBA" id="ARBA00009446"/>
    </source>
</evidence>
<feature type="domain" description="Topo IA-type catalytic" evidence="10">
    <location>
        <begin position="153"/>
        <end position="581"/>
    </location>
</feature>
<keyword evidence="7 8" id="KW-0413">Isomerase</keyword>
<dbReference type="Pfam" id="PF01751">
    <property type="entry name" value="Toprim"/>
    <property type="match status" value="1"/>
</dbReference>
<keyword evidence="12" id="KW-1185">Reference proteome</keyword>
<dbReference type="InterPro" id="IPR003602">
    <property type="entry name" value="Topo_IA_DNA-bd_dom"/>
</dbReference>
<dbReference type="PRINTS" id="PR00417">
    <property type="entry name" value="PRTPISMRASEI"/>
</dbReference>
<dbReference type="Gene3D" id="1.10.290.10">
    <property type="entry name" value="Topoisomerase I, domain 4"/>
    <property type="match status" value="1"/>
</dbReference>
<feature type="site" description="Interaction with DNA" evidence="8">
    <location>
        <position position="176"/>
    </location>
</feature>
<dbReference type="InterPro" id="IPR003601">
    <property type="entry name" value="Topo_IA_2"/>
</dbReference>
<dbReference type="AlphaFoldDB" id="A0A3E0AUI8"/>
<accession>A0A3E0AUI8</accession>
<dbReference type="SUPFAM" id="SSF56712">
    <property type="entry name" value="Prokaryotic type I DNA topoisomerase"/>
    <property type="match status" value="1"/>
</dbReference>
<dbReference type="PANTHER" id="PTHR11390">
    <property type="entry name" value="PROKARYOTIC DNA TOPOISOMERASE"/>
    <property type="match status" value="1"/>
</dbReference>
<dbReference type="InterPro" id="IPR013825">
    <property type="entry name" value="Topo_IA_cen_sub2"/>
</dbReference>
<dbReference type="InterPro" id="IPR013824">
    <property type="entry name" value="Topo_IA_cen_sub1"/>
</dbReference>
<evidence type="ECO:0000256" key="7">
    <source>
        <dbReference type="ARBA" id="ARBA00023235"/>
    </source>
</evidence>
<comment type="cofactor">
    <cofactor evidence="8">
        <name>Mg(2+)</name>
        <dbReference type="ChEBI" id="CHEBI:18420"/>
    </cofactor>
</comment>
<dbReference type="GO" id="GO:0006281">
    <property type="term" value="P:DNA repair"/>
    <property type="evidence" value="ECO:0007669"/>
    <property type="project" value="TreeGrafter"/>
</dbReference>
<dbReference type="Pfam" id="PF01131">
    <property type="entry name" value="Topoisom_bac"/>
    <property type="match status" value="1"/>
</dbReference>
<dbReference type="PROSITE" id="PS52039">
    <property type="entry name" value="TOPO_IA_2"/>
    <property type="match status" value="1"/>
</dbReference>
<dbReference type="PROSITE" id="PS50880">
    <property type="entry name" value="TOPRIM"/>
    <property type="match status" value="1"/>
</dbReference>
<dbReference type="InterPro" id="IPR005738">
    <property type="entry name" value="TopoIII"/>
</dbReference>
<dbReference type="InterPro" id="IPR034144">
    <property type="entry name" value="TOPRIM_TopoIII"/>
</dbReference>
<dbReference type="InterPro" id="IPR013826">
    <property type="entry name" value="Topo_IA_cen_sub3"/>
</dbReference>
<evidence type="ECO:0000256" key="3">
    <source>
        <dbReference type="ARBA" id="ARBA00022723"/>
    </source>
</evidence>
<comment type="similarity">
    <text evidence="2 8">Belongs to the type IA topoisomerase family.</text>
</comment>
<dbReference type="InterPro" id="IPR023406">
    <property type="entry name" value="Topo_IA_AS"/>
</dbReference>
<feature type="active site" description="O-(5'-phospho-DNA)-tyrosine intermediate" evidence="8">
    <location>
        <position position="308"/>
    </location>
</feature>